<dbReference type="GeneID" id="83548726"/>
<name>A0A0R1HJD2_9LACO</name>
<evidence type="ECO:0000313" key="2">
    <source>
        <dbReference type="Proteomes" id="UP000051450"/>
    </source>
</evidence>
<dbReference type="PATRIC" id="fig|1423719.4.peg.69"/>
<dbReference type="AlphaFoldDB" id="A0A0R1HJD2"/>
<proteinExistence type="predicted"/>
<dbReference type="EMBL" id="AZDI01000001">
    <property type="protein sequence ID" value="KRK46447.1"/>
    <property type="molecule type" value="Genomic_DNA"/>
</dbReference>
<protein>
    <submittedName>
        <fullName evidence="1">Uncharacterized protein</fullName>
    </submittedName>
</protein>
<sequence>MKLVEVQELYYAIDTFLYSRAKAEFSNHIPTFDLVVQVDGKLLTADFLDLKDSRIQIYSTTSQHTIASQSIPYENDSSNAFISPIRKAIFKNYRSEFSGWSNLSNKPELLLLDLIDLIKSINSSTFKSVKTPAKNVNYIEGQAKLPFQFFDPETDFKIMSLTINEKR</sequence>
<evidence type="ECO:0000313" key="1">
    <source>
        <dbReference type="EMBL" id="KRK46447.1"/>
    </source>
</evidence>
<organism evidence="1 2">
    <name type="scientific">Dellaglioa algida DSM 15638</name>
    <dbReference type="NCBI Taxonomy" id="1423719"/>
    <lineage>
        <taxon>Bacteria</taxon>
        <taxon>Bacillati</taxon>
        <taxon>Bacillota</taxon>
        <taxon>Bacilli</taxon>
        <taxon>Lactobacillales</taxon>
        <taxon>Lactobacillaceae</taxon>
        <taxon>Dellaglioa</taxon>
    </lineage>
</organism>
<dbReference type="Proteomes" id="UP000051450">
    <property type="component" value="Unassembled WGS sequence"/>
</dbReference>
<comment type="caution">
    <text evidence="1">The sequence shown here is derived from an EMBL/GenBank/DDBJ whole genome shotgun (WGS) entry which is preliminary data.</text>
</comment>
<keyword evidence="2" id="KW-1185">Reference proteome</keyword>
<dbReference type="RefSeq" id="WP_057973393.1">
    <property type="nucleotide sequence ID" value="NZ_AZDI01000001.1"/>
</dbReference>
<gene>
    <name evidence="1" type="ORF">FC66_GL000070</name>
</gene>
<reference evidence="1 2" key="1">
    <citation type="journal article" date="2015" name="Genome Announc.">
        <title>Expanding the biotechnology potential of lactobacilli through comparative genomics of 213 strains and associated genera.</title>
        <authorList>
            <person name="Sun Z."/>
            <person name="Harris H.M."/>
            <person name="McCann A."/>
            <person name="Guo C."/>
            <person name="Argimon S."/>
            <person name="Zhang W."/>
            <person name="Yang X."/>
            <person name="Jeffery I.B."/>
            <person name="Cooney J.C."/>
            <person name="Kagawa T.F."/>
            <person name="Liu W."/>
            <person name="Song Y."/>
            <person name="Salvetti E."/>
            <person name="Wrobel A."/>
            <person name="Rasinkangas P."/>
            <person name="Parkhill J."/>
            <person name="Rea M.C."/>
            <person name="O'Sullivan O."/>
            <person name="Ritari J."/>
            <person name="Douillard F.P."/>
            <person name="Paul Ross R."/>
            <person name="Yang R."/>
            <person name="Briner A.E."/>
            <person name="Felis G.E."/>
            <person name="de Vos W.M."/>
            <person name="Barrangou R."/>
            <person name="Klaenhammer T.R."/>
            <person name="Caufield P.W."/>
            <person name="Cui Y."/>
            <person name="Zhang H."/>
            <person name="O'Toole P.W."/>
        </authorList>
    </citation>
    <scope>NUCLEOTIDE SEQUENCE [LARGE SCALE GENOMIC DNA]</scope>
    <source>
        <strain evidence="1 2">DSM 15638</strain>
    </source>
</reference>
<accession>A0A0R1HJD2</accession>